<evidence type="ECO:0000313" key="2">
    <source>
        <dbReference type="Proteomes" id="UP000008370"/>
    </source>
</evidence>
<organism evidence="1 2">
    <name type="scientific">Phanerochaete carnosa (strain HHB-10118-sp)</name>
    <name type="common">White-rot fungus</name>
    <name type="synonym">Peniophora carnosa</name>
    <dbReference type="NCBI Taxonomy" id="650164"/>
    <lineage>
        <taxon>Eukaryota</taxon>
        <taxon>Fungi</taxon>
        <taxon>Dikarya</taxon>
        <taxon>Basidiomycota</taxon>
        <taxon>Agaricomycotina</taxon>
        <taxon>Agaricomycetes</taxon>
        <taxon>Polyporales</taxon>
        <taxon>Phanerochaetaceae</taxon>
        <taxon>Phanerochaete</taxon>
    </lineage>
</organism>
<dbReference type="EMBL" id="JH930474">
    <property type="protein sequence ID" value="EKM52928.1"/>
    <property type="molecule type" value="Genomic_DNA"/>
</dbReference>
<dbReference type="KEGG" id="pco:PHACADRAFT_210693"/>
<dbReference type="InParanoid" id="K5VNA7"/>
<reference evidence="1 2" key="1">
    <citation type="journal article" date="2012" name="BMC Genomics">
        <title>Comparative genomics of the white-rot fungi, Phanerochaete carnosa and P. chrysosporium, to elucidate the genetic basis of the distinct wood types they colonize.</title>
        <authorList>
            <person name="Suzuki H."/>
            <person name="MacDonald J."/>
            <person name="Syed K."/>
            <person name="Salamov A."/>
            <person name="Hori C."/>
            <person name="Aerts A."/>
            <person name="Henrissat B."/>
            <person name="Wiebenga A."/>
            <person name="vanKuyk P.A."/>
            <person name="Barry K."/>
            <person name="Lindquist E."/>
            <person name="LaButti K."/>
            <person name="Lapidus A."/>
            <person name="Lucas S."/>
            <person name="Coutinho P."/>
            <person name="Gong Y."/>
            <person name="Samejima M."/>
            <person name="Mahadevan R."/>
            <person name="Abou-Zaid M."/>
            <person name="de Vries R.P."/>
            <person name="Igarashi K."/>
            <person name="Yadav J.S."/>
            <person name="Grigoriev I.V."/>
            <person name="Master E.R."/>
        </authorList>
    </citation>
    <scope>NUCLEOTIDE SEQUENCE [LARGE SCALE GENOMIC DNA]</scope>
    <source>
        <strain evidence="1 2">HHB-10118-sp</strain>
    </source>
</reference>
<proteinExistence type="predicted"/>
<protein>
    <recommendedName>
        <fullName evidence="3">F-box domain-containing protein</fullName>
    </recommendedName>
</protein>
<name>K5VNA7_PHACS</name>
<dbReference type="AlphaFoldDB" id="K5VNA7"/>
<gene>
    <name evidence="1" type="ORF">PHACADRAFT_210693</name>
</gene>
<evidence type="ECO:0000313" key="1">
    <source>
        <dbReference type="EMBL" id="EKM52928.1"/>
    </source>
</evidence>
<dbReference type="OrthoDB" id="2804335at2759"/>
<dbReference type="Proteomes" id="UP000008370">
    <property type="component" value="Unassembled WGS sequence"/>
</dbReference>
<dbReference type="HOGENOM" id="CLU_618349_0_0_1"/>
<evidence type="ECO:0008006" key="3">
    <source>
        <dbReference type="Google" id="ProtNLM"/>
    </source>
</evidence>
<dbReference type="RefSeq" id="XP_007397645.1">
    <property type="nucleotide sequence ID" value="XM_007397583.1"/>
</dbReference>
<accession>K5VNA7</accession>
<sequence length="443" mass="49035">MPPSKATEIPEELFEHILWHAGDCGGEFPLQWVAKAHVSACASVCRCWARQARRELFCYVTLRTLNDVNHFRNMLSAPALPGLEPIAEIVVTLNAAPDNRDVPWLHLVFLFILPTLGNDIVLIVNTLPSEKRPWRTLHPSLPRSLPGSTMPLHELNIMGVHFPSGRALARLLSSLPHLALLNAANVTFDTQLSSENLFTPPFGLELCSIMSNDHALCLAFLPRLLANLALSGPPARICAGRIAKYVLEDEDSAHIRELFELLDTASNIEVEHRYGVPFAGAPAMNILVLRAYGKESVEEYTRRVAPDIMMYFKSSLESRALSLVDTAGVLVLSTPLHVHGLHVDLTVSTADSAHDFCTESLWTRFSEIALKFARIQHVEVLRSWNMYGNDTSETLGITDAAFKSLIEARKFRCRYLDHGGQTVRLEAKIAVPKNASNNGIGAV</sequence>
<dbReference type="GeneID" id="18912999"/>
<keyword evidence="2" id="KW-1185">Reference proteome</keyword>